<dbReference type="PANTHER" id="PTHR30289:SF1">
    <property type="entry name" value="PEBP (PHOSPHATIDYLETHANOLAMINE-BINDING PROTEIN) FAMILY PROTEIN"/>
    <property type="match status" value="1"/>
</dbReference>
<evidence type="ECO:0000313" key="2">
    <source>
        <dbReference type="Proteomes" id="UP000652430"/>
    </source>
</evidence>
<protein>
    <recommendedName>
        <fullName evidence="3">YbhB/YbcL family Raf kinase inhibitor-like protein</fullName>
    </recommendedName>
</protein>
<dbReference type="RefSeq" id="WP_189676979.1">
    <property type="nucleotide sequence ID" value="NZ_BNAQ01000005.1"/>
</dbReference>
<evidence type="ECO:0000313" key="1">
    <source>
        <dbReference type="EMBL" id="GHH21751.1"/>
    </source>
</evidence>
<proteinExistence type="predicted"/>
<name>A0ABQ3LRC9_9SPHN</name>
<accession>A0ABQ3LRC9</accession>
<evidence type="ECO:0008006" key="3">
    <source>
        <dbReference type="Google" id="ProtNLM"/>
    </source>
</evidence>
<dbReference type="InterPro" id="IPR008914">
    <property type="entry name" value="PEBP"/>
</dbReference>
<dbReference type="CDD" id="cd00865">
    <property type="entry name" value="PEBP_bact_arch"/>
    <property type="match status" value="1"/>
</dbReference>
<dbReference type="SUPFAM" id="SSF49777">
    <property type="entry name" value="PEBP-like"/>
    <property type="match status" value="1"/>
</dbReference>
<keyword evidence="2" id="KW-1185">Reference proteome</keyword>
<dbReference type="InterPro" id="IPR036610">
    <property type="entry name" value="PEBP-like_sf"/>
</dbReference>
<dbReference type="Pfam" id="PF01161">
    <property type="entry name" value="PBP"/>
    <property type="match status" value="1"/>
</dbReference>
<dbReference type="PANTHER" id="PTHR30289">
    <property type="entry name" value="UNCHARACTERIZED PROTEIN YBCL-RELATED"/>
    <property type="match status" value="1"/>
</dbReference>
<reference evidence="2" key="1">
    <citation type="journal article" date="2019" name="Int. J. Syst. Evol. Microbiol.">
        <title>The Global Catalogue of Microorganisms (GCM) 10K type strain sequencing project: providing services to taxonomists for standard genome sequencing and annotation.</title>
        <authorList>
            <consortium name="The Broad Institute Genomics Platform"/>
            <consortium name="The Broad Institute Genome Sequencing Center for Infectious Disease"/>
            <person name="Wu L."/>
            <person name="Ma J."/>
        </authorList>
    </citation>
    <scope>NUCLEOTIDE SEQUENCE [LARGE SCALE GENOMIC DNA]</scope>
    <source>
        <strain evidence="2">CGMCC 1.8957</strain>
    </source>
</reference>
<gene>
    <name evidence="1" type="ORF">GCM10008023_30850</name>
</gene>
<dbReference type="NCBIfam" id="TIGR00481">
    <property type="entry name" value="YbhB/YbcL family Raf kinase inhibitor-like protein"/>
    <property type="match status" value="1"/>
</dbReference>
<dbReference type="Gene3D" id="3.90.280.10">
    <property type="entry name" value="PEBP-like"/>
    <property type="match status" value="1"/>
</dbReference>
<comment type="caution">
    <text evidence="1">The sequence shown here is derived from an EMBL/GenBank/DDBJ whole genome shotgun (WGS) entry which is preliminary data.</text>
</comment>
<dbReference type="Proteomes" id="UP000652430">
    <property type="component" value="Unassembled WGS sequence"/>
</dbReference>
<dbReference type="EMBL" id="BNAQ01000005">
    <property type="protein sequence ID" value="GHH21751.1"/>
    <property type="molecule type" value="Genomic_DNA"/>
</dbReference>
<sequence length="208" mass="20800">MLEHVPEWLGASLRNIRAGAEHLAIVHPALGVGAVEIALSSPAFGDFAEMPARFTADGAGVSPPLHWADAPAGTQSLALIVEDADSPTPAPLVHAILWGMNVATTGLAEGAIAADGAAGAIGINSYLSQGWLAPDPPSGHGEHRYVFQLFALDCSPEDLGDGPGRGAVLNAMAGHVIGAGILTGLYSRGEVVDAPVGDAAAIGGPAVA</sequence>
<organism evidence="1 2">
    <name type="scientific">Sphingomonas glacialis</name>
    <dbReference type="NCBI Taxonomy" id="658225"/>
    <lineage>
        <taxon>Bacteria</taxon>
        <taxon>Pseudomonadati</taxon>
        <taxon>Pseudomonadota</taxon>
        <taxon>Alphaproteobacteria</taxon>
        <taxon>Sphingomonadales</taxon>
        <taxon>Sphingomonadaceae</taxon>
        <taxon>Sphingomonas</taxon>
    </lineage>
</organism>
<dbReference type="InterPro" id="IPR005247">
    <property type="entry name" value="YbhB_YbcL/LppC-like"/>
</dbReference>